<reference evidence="3" key="2">
    <citation type="submission" date="2015-02" db="UniProtKB">
        <authorList>
            <consortium name="EnsemblMetazoa"/>
        </authorList>
    </citation>
    <scope>IDENTIFICATION</scope>
</reference>
<evidence type="ECO:0000256" key="1">
    <source>
        <dbReference type="SAM" id="MobiDB-lite"/>
    </source>
</evidence>
<keyword evidence="4" id="KW-1185">Reference proteome</keyword>
<dbReference type="InterPro" id="IPR016039">
    <property type="entry name" value="Thiolase-like"/>
</dbReference>
<accession>T1IXX3</accession>
<name>T1IXX3_STRMM</name>
<dbReference type="AlphaFoldDB" id="T1IXX3"/>
<dbReference type="EMBL" id="JH431663">
    <property type="status" value="NOT_ANNOTATED_CDS"/>
    <property type="molecule type" value="Genomic_DNA"/>
</dbReference>
<dbReference type="Pfam" id="PF00109">
    <property type="entry name" value="ketoacyl-synt"/>
    <property type="match status" value="1"/>
</dbReference>
<protein>
    <recommendedName>
        <fullName evidence="2">Beta-ketoacyl synthase-like N-terminal domain-containing protein</fullName>
    </recommendedName>
</protein>
<proteinExistence type="predicted"/>
<dbReference type="eggNOG" id="KOG1202">
    <property type="taxonomic scope" value="Eukaryota"/>
</dbReference>
<evidence type="ECO:0000259" key="2">
    <source>
        <dbReference type="Pfam" id="PF00109"/>
    </source>
</evidence>
<reference evidence="4" key="1">
    <citation type="submission" date="2011-05" db="EMBL/GenBank/DDBJ databases">
        <authorList>
            <person name="Richards S.R."/>
            <person name="Qu J."/>
            <person name="Jiang H."/>
            <person name="Jhangiani S.N."/>
            <person name="Agravi P."/>
            <person name="Goodspeed R."/>
            <person name="Gross S."/>
            <person name="Mandapat C."/>
            <person name="Jackson L."/>
            <person name="Mathew T."/>
            <person name="Pu L."/>
            <person name="Thornton R."/>
            <person name="Saada N."/>
            <person name="Wilczek-Boney K.B."/>
            <person name="Lee S."/>
            <person name="Kovar C."/>
            <person name="Wu Y."/>
            <person name="Scherer S.E."/>
            <person name="Worley K.C."/>
            <person name="Muzny D.M."/>
            <person name="Gibbs R."/>
        </authorList>
    </citation>
    <scope>NUCLEOTIDE SEQUENCE</scope>
    <source>
        <strain evidence="4">Brora</strain>
    </source>
</reference>
<dbReference type="InterPro" id="IPR014030">
    <property type="entry name" value="Ketoacyl_synth_N"/>
</dbReference>
<dbReference type="Gene3D" id="3.40.47.10">
    <property type="match status" value="1"/>
</dbReference>
<dbReference type="HOGENOM" id="CLU_957519_0_0_1"/>
<sequence>MLSVYGDSYRAGDRSLSNGDGTGTFPRYCHVASPCFKLQLVEQWPLCVQWNPDFKMQVARFWSLVIRFKQSTASQLDSTKLLTNQPKSTQPNPTQPNPTQPALDGTAEISQTTGSIDDLYAGRLVCYIWNGYSLDGWSHVDCSRSTSQTIMSTGAIWTAIAGTVIAGNSWSLCMRQYHYGLWDIPRRSGKLKHLNKFDASFFGFHSRRAHQTDPQLRILLDVGQTYALVPAPCGILKFWRIGALSEDDKSRDFDADGKGFDRSEVVTAIYIERELITKRHELGRIEEVVSK</sequence>
<feature type="compositionally biased region" description="Low complexity" evidence="1">
    <location>
        <begin position="83"/>
        <end position="92"/>
    </location>
</feature>
<feature type="region of interest" description="Disordered" evidence="1">
    <location>
        <begin position="83"/>
        <end position="105"/>
    </location>
</feature>
<evidence type="ECO:0000313" key="4">
    <source>
        <dbReference type="Proteomes" id="UP000014500"/>
    </source>
</evidence>
<feature type="domain" description="Beta-ketoacyl synthase-like N-terminal" evidence="2">
    <location>
        <begin position="187"/>
        <end position="223"/>
    </location>
</feature>
<organism evidence="3 4">
    <name type="scientific">Strigamia maritima</name>
    <name type="common">European centipede</name>
    <name type="synonym">Geophilus maritimus</name>
    <dbReference type="NCBI Taxonomy" id="126957"/>
    <lineage>
        <taxon>Eukaryota</taxon>
        <taxon>Metazoa</taxon>
        <taxon>Ecdysozoa</taxon>
        <taxon>Arthropoda</taxon>
        <taxon>Myriapoda</taxon>
        <taxon>Chilopoda</taxon>
        <taxon>Pleurostigmophora</taxon>
        <taxon>Geophilomorpha</taxon>
        <taxon>Linotaeniidae</taxon>
        <taxon>Strigamia</taxon>
    </lineage>
</organism>
<dbReference type="EnsemblMetazoa" id="SMAR006068-RA">
    <property type="protein sequence ID" value="SMAR006068-PA"/>
    <property type="gene ID" value="SMAR006068"/>
</dbReference>
<dbReference type="GO" id="GO:0016746">
    <property type="term" value="F:acyltransferase activity"/>
    <property type="evidence" value="ECO:0007669"/>
    <property type="project" value="InterPro"/>
</dbReference>
<dbReference type="Proteomes" id="UP000014500">
    <property type="component" value="Unassembled WGS sequence"/>
</dbReference>
<dbReference type="STRING" id="126957.T1IXX3"/>
<evidence type="ECO:0000313" key="3">
    <source>
        <dbReference type="EnsemblMetazoa" id="SMAR006068-PA"/>
    </source>
</evidence>